<proteinExistence type="predicted"/>
<evidence type="ECO:0000313" key="2">
    <source>
        <dbReference type="Proteomes" id="UP001595814"/>
    </source>
</evidence>
<evidence type="ECO:0000313" key="1">
    <source>
        <dbReference type="EMBL" id="MFC4097482.1"/>
    </source>
</evidence>
<dbReference type="RefSeq" id="WP_192463702.1">
    <property type="nucleotide sequence ID" value="NZ_JACYFJ010000016.1"/>
</dbReference>
<dbReference type="Proteomes" id="UP001595814">
    <property type="component" value="Unassembled WGS sequence"/>
</dbReference>
<comment type="caution">
    <text evidence="1">The sequence shown here is derived from an EMBL/GenBank/DDBJ whole genome shotgun (WGS) entry which is preliminary data.</text>
</comment>
<organism evidence="1 2">
    <name type="scientific">Euzebyella saccharophila</name>
    <dbReference type="NCBI Taxonomy" id="679664"/>
    <lineage>
        <taxon>Bacteria</taxon>
        <taxon>Pseudomonadati</taxon>
        <taxon>Bacteroidota</taxon>
        <taxon>Flavobacteriia</taxon>
        <taxon>Flavobacteriales</taxon>
        <taxon>Flavobacteriaceae</taxon>
        <taxon>Euzebyella</taxon>
    </lineage>
</organism>
<dbReference type="EMBL" id="JBHSAW010000019">
    <property type="protein sequence ID" value="MFC4097482.1"/>
    <property type="molecule type" value="Genomic_DNA"/>
</dbReference>
<protein>
    <submittedName>
        <fullName evidence="1">Uncharacterized protein</fullName>
    </submittedName>
</protein>
<reference evidence="2" key="1">
    <citation type="journal article" date="2019" name="Int. J. Syst. Evol. Microbiol.">
        <title>The Global Catalogue of Microorganisms (GCM) 10K type strain sequencing project: providing services to taxonomists for standard genome sequencing and annotation.</title>
        <authorList>
            <consortium name="The Broad Institute Genomics Platform"/>
            <consortium name="The Broad Institute Genome Sequencing Center for Infectious Disease"/>
            <person name="Wu L."/>
            <person name="Ma J."/>
        </authorList>
    </citation>
    <scope>NUCLEOTIDE SEQUENCE [LARGE SCALE GENOMIC DNA]</scope>
    <source>
        <strain evidence="2">CECT 7477</strain>
    </source>
</reference>
<gene>
    <name evidence="1" type="ORF">ACFOUT_16450</name>
</gene>
<accession>A0ABV8JT98</accession>
<keyword evidence="2" id="KW-1185">Reference proteome</keyword>
<sequence length="385" mass="44631">MGANHDLLAEKAGRAVISKIVNRVDNWGQIFSDNINKAGDFSWPRPDYVCFDYDLEQSLAFEFKPPNHQKREYLTGLGQTLSYLEKHHYSGIILPKVVEGFNIAQHLANVLSLDVFSRHYISVIGYDERTLESNPLNSIQLYKSIEHERTGEIITGEINQTYWCWWRDISHYEVFTLLDLLDKHSHQTGDIYTTYAWPEFWRLMVAGNTRTWEGIGRVKTDNETNYRSEKQNYKIPLFQLGLIEPSEGRLTAEGYKLISLAKIYGLDSSLYIDYLTKLVLIEGKHLILIQDLEDYKTRASAASLANSTQFRKDFETYLDENNSIGSRKEGRTTTGNKESYIRDELKLWNKLGLLKGNGNRYFVSGRGIEFNWARITEILTKDFLY</sequence>
<name>A0ABV8JT98_9FLAO</name>